<proteinExistence type="predicted"/>
<evidence type="ECO:0000313" key="2">
    <source>
        <dbReference type="Proteomes" id="UP000762676"/>
    </source>
</evidence>
<name>A0AAV4GYP4_9GAST</name>
<accession>A0AAV4GYP4</accession>
<reference evidence="1 2" key="1">
    <citation type="journal article" date="2021" name="Elife">
        <title>Chloroplast acquisition without the gene transfer in kleptoplastic sea slugs, Plakobranchus ocellatus.</title>
        <authorList>
            <person name="Maeda T."/>
            <person name="Takahashi S."/>
            <person name="Yoshida T."/>
            <person name="Shimamura S."/>
            <person name="Takaki Y."/>
            <person name="Nagai Y."/>
            <person name="Toyoda A."/>
            <person name="Suzuki Y."/>
            <person name="Arimoto A."/>
            <person name="Ishii H."/>
            <person name="Satoh N."/>
            <person name="Nishiyama T."/>
            <person name="Hasebe M."/>
            <person name="Maruyama T."/>
            <person name="Minagawa J."/>
            <person name="Obokata J."/>
            <person name="Shigenobu S."/>
        </authorList>
    </citation>
    <scope>NUCLEOTIDE SEQUENCE [LARGE SCALE GENOMIC DNA]</scope>
</reference>
<keyword evidence="2" id="KW-1185">Reference proteome</keyword>
<dbReference type="AlphaFoldDB" id="A0AAV4GYP4"/>
<evidence type="ECO:0000313" key="1">
    <source>
        <dbReference type="EMBL" id="GFR90369.1"/>
    </source>
</evidence>
<gene>
    <name evidence="1" type="ORF">ElyMa_006148000</name>
</gene>
<protein>
    <submittedName>
        <fullName evidence="1">Craniofacial development protein 2-like</fullName>
    </submittedName>
</protein>
<dbReference type="EMBL" id="BMAT01012350">
    <property type="protein sequence ID" value="GFR90369.1"/>
    <property type="molecule type" value="Genomic_DNA"/>
</dbReference>
<dbReference type="Gene3D" id="3.60.10.10">
    <property type="entry name" value="Endonuclease/exonuclease/phosphatase"/>
    <property type="match status" value="1"/>
</dbReference>
<dbReference type="Proteomes" id="UP000762676">
    <property type="component" value="Unassembled WGS sequence"/>
</dbReference>
<organism evidence="1 2">
    <name type="scientific">Elysia marginata</name>
    <dbReference type="NCBI Taxonomy" id="1093978"/>
    <lineage>
        <taxon>Eukaryota</taxon>
        <taxon>Metazoa</taxon>
        <taxon>Spiralia</taxon>
        <taxon>Lophotrochozoa</taxon>
        <taxon>Mollusca</taxon>
        <taxon>Gastropoda</taxon>
        <taxon>Heterobranchia</taxon>
        <taxon>Euthyneura</taxon>
        <taxon>Panpulmonata</taxon>
        <taxon>Sacoglossa</taxon>
        <taxon>Placobranchoidea</taxon>
        <taxon>Plakobranchidae</taxon>
        <taxon>Elysia</taxon>
    </lineage>
</organism>
<comment type="caution">
    <text evidence="1">The sequence shown here is derived from an EMBL/GenBank/DDBJ whole genome shotgun (WGS) entry which is preliminary data.</text>
</comment>
<dbReference type="InterPro" id="IPR036691">
    <property type="entry name" value="Endo/exonu/phosph_ase_sf"/>
</dbReference>
<sequence length="124" mass="14092">MGGDESREEVSTLTAGLLKPKHPTRIGFWNVRTLYQTGKLAQTIKEMNNYAKELLGIAEARWTKTGKQRLGTGETIIWSGRQDDNHQEGVALILSKKHANSIIQWEPINERLLYVRLNSKFAKT</sequence>